<sequence length="130" mass="15345">MSRKERSSLSYPIPRSHFRRMIYTEGTKCVDIDMDQPASQEERRSWVAGTAPAIYVMNYLRELPPLHRPPPYKQSVDSNEGENEMSSEWERRNRNIIHLGSLIEETIKRHFYSFVLKLPGIILPSREIRK</sequence>
<name>F8N3Y2_NEUT8</name>
<proteinExistence type="predicted"/>
<reference evidence="3" key="1">
    <citation type="journal article" date="2011" name="Genetics">
        <title>Massive changes in genome architecture accompany the transition to self-fertility in the filamentous fungus Neurospora tetrasperma.</title>
        <authorList>
            <person name="Ellison C.E."/>
            <person name="Stajich J.E."/>
            <person name="Jacobson D.J."/>
            <person name="Natvig D.O."/>
            <person name="Lapidus A."/>
            <person name="Foster B."/>
            <person name="Aerts A."/>
            <person name="Riley R."/>
            <person name="Lindquist E.A."/>
            <person name="Grigoriev I.V."/>
            <person name="Taylor J.W."/>
        </authorList>
    </citation>
    <scope>NUCLEOTIDE SEQUENCE [LARGE SCALE GENOMIC DNA]</scope>
    <source>
        <strain evidence="3">FGSC 2508 / P0657</strain>
    </source>
</reference>
<feature type="region of interest" description="Disordered" evidence="1">
    <location>
        <begin position="68"/>
        <end position="88"/>
    </location>
</feature>
<dbReference type="Proteomes" id="UP000008065">
    <property type="component" value="Unassembled WGS sequence"/>
</dbReference>
<evidence type="ECO:0000313" key="2">
    <source>
        <dbReference type="EMBL" id="EGO52629.1"/>
    </source>
</evidence>
<protein>
    <submittedName>
        <fullName evidence="2">Uncharacterized protein</fullName>
    </submittedName>
</protein>
<dbReference type="RefSeq" id="XP_009856269.1">
    <property type="nucleotide sequence ID" value="XM_009857967.1"/>
</dbReference>
<dbReference type="AlphaFoldDB" id="F8N3Y2"/>
<accession>F8N3Y2</accession>
<keyword evidence="3" id="KW-1185">Reference proteome</keyword>
<evidence type="ECO:0000313" key="3">
    <source>
        <dbReference type="Proteomes" id="UP000008065"/>
    </source>
</evidence>
<dbReference type="HOGENOM" id="CLU_1938739_0_0_1"/>
<dbReference type="GeneID" id="20822748"/>
<dbReference type="KEGG" id="nte:NEUTE1DRAFT114569"/>
<evidence type="ECO:0000256" key="1">
    <source>
        <dbReference type="SAM" id="MobiDB-lite"/>
    </source>
</evidence>
<dbReference type="EMBL" id="GL891382">
    <property type="protein sequence ID" value="EGO52629.1"/>
    <property type="molecule type" value="Genomic_DNA"/>
</dbReference>
<organism evidence="2 3">
    <name type="scientific">Neurospora tetrasperma (strain FGSC 2508 / ATCC MYA-4615 / P0657)</name>
    <dbReference type="NCBI Taxonomy" id="510951"/>
    <lineage>
        <taxon>Eukaryota</taxon>
        <taxon>Fungi</taxon>
        <taxon>Dikarya</taxon>
        <taxon>Ascomycota</taxon>
        <taxon>Pezizomycotina</taxon>
        <taxon>Sordariomycetes</taxon>
        <taxon>Sordariomycetidae</taxon>
        <taxon>Sordariales</taxon>
        <taxon>Sordariaceae</taxon>
        <taxon>Neurospora</taxon>
    </lineage>
</organism>
<gene>
    <name evidence="2" type="ORF">NEUTE1DRAFT_114569</name>
</gene>
<dbReference type="VEuPathDB" id="FungiDB:NEUTE1DRAFT_114569"/>